<evidence type="ECO:0000313" key="4">
    <source>
        <dbReference type="Proteomes" id="UP000253153"/>
    </source>
</evidence>
<evidence type="ECO:0000256" key="2">
    <source>
        <dbReference type="SAM" id="Phobius"/>
    </source>
</evidence>
<sequence>MTYRDDLQDIGTAPSLQLMSQETKRPRAISQDVHAQHEASRSSEYAATSTKVAPGHLSSTLLSNIVPTSINRRYSWWQSIGPVSASILIVATLVILISFFILLVLWCGAEDAINRKTPSFPSFWRMIVLRQWTTRVITICSAAIRTSISLQIGVLVSALAAIVLETSGARMMDIPLLSIERIQSNPFGILPAVLRQTLNGLAGALHSFIIVTSVIILLVSNLNSTVLLSDLGPARIAGQPTINDSFISYTTYADQLDTTVVSWKSKPAAQWRFAEARIGPNRYGDTGRVYRAFLPFPNVTTRTSLEYYSGPAVVANTRTVCVPLPQDNFTIETKRRGDFIENGPTLWLRQKLQYSTRECAVIPADEGRGWPTTLCAGETLDFENQFIDELESDKTMRLENEEIRMRKIVILNTTADIESLYENNTILQPRTPKRLQRLSLKEDGPWTRIYDSTGLEIIAATSCYYNIRKAGIYNVTMTGDAIREEPQWDPNTNHTTTHGDDWEGFWKDKTKEILYQFGVGVDANDTAKRGILKLNIASRANTTDQISITGPLFEEPLLTVLDEMSLESNTTWKMGYGVPWQAHESHTLVFQNILQETGDPALAVQSVLTRLHQATYYSLMDGYDLAYPVTTIHVTETIVPVQWLGLALVISMAALHLVQVFVIMTIFLMRTRLSALGNAWLAVAQATHVTNALESAENDLDKEIEERAEATGHDKNIYVLSRCEQEGKMEVRHIRGRG</sequence>
<dbReference type="GeneID" id="41989527"/>
<accession>A0A366SEP2</accession>
<protein>
    <submittedName>
        <fullName evidence="3">Uncharacterized protein</fullName>
    </submittedName>
</protein>
<proteinExistence type="predicted"/>
<name>A0A366SEP2_9HYPO</name>
<keyword evidence="2" id="KW-0472">Membrane</keyword>
<feature type="transmembrane region" description="Helical" evidence="2">
    <location>
        <begin position="198"/>
        <end position="219"/>
    </location>
</feature>
<dbReference type="AlphaFoldDB" id="A0A366SEP2"/>
<keyword evidence="2" id="KW-0812">Transmembrane</keyword>
<evidence type="ECO:0000313" key="3">
    <source>
        <dbReference type="EMBL" id="RBR27136.1"/>
    </source>
</evidence>
<feature type="coiled-coil region" evidence="1">
    <location>
        <begin position="686"/>
        <end position="713"/>
    </location>
</feature>
<dbReference type="RefSeq" id="XP_031021727.1">
    <property type="nucleotide sequence ID" value="XM_031154231.1"/>
</dbReference>
<organism evidence="3 4">
    <name type="scientific">Fusarium coffeatum</name>
    <dbReference type="NCBI Taxonomy" id="231269"/>
    <lineage>
        <taxon>Eukaryota</taxon>
        <taxon>Fungi</taxon>
        <taxon>Dikarya</taxon>
        <taxon>Ascomycota</taxon>
        <taxon>Pezizomycotina</taxon>
        <taxon>Sordariomycetes</taxon>
        <taxon>Hypocreomycetidae</taxon>
        <taxon>Hypocreales</taxon>
        <taxon>Nectriaceae</taxon>
        <taxon>Fusarium</taxon>
        <taxon>Fusarium incarnatum-equiseti species complex</taxon>
    </lineage>
</organism>
<dbReference type="OrthoDB" id="5428040at2759"/>
<reference evidence="3 4" key="1">
    <citation type="submission" date="2018-06" db="EMBL/GenBank/DDBJ databases">
        <title>Fusarium incarnatum-equiseti species complex species 28.</title>
        <authorList>
            <person name="Gardiner D.M."/>
        </authorList>
    </citation>
    <scope>NUCLEOTIDE SEQUENCE [LARGE SCALE GENOMIC DNA]</scope>
    <source>
        <strain evidence="3 4">FIESC_28</strain>
    </source>
</reference>
<evidence type="ECO:0000256" key="1">
    <source>
        <dbReference type="SAM" id="Coils"/>
    </source>
</evidence>
<feature type="transmembrane region" description="Helical" evidence="2">
    <location>
        <begin position="643"/>
        <end position="668"/>
    </location>
</feature>
<dbReference type="Proteomes" id="UP000253153">
    <property type="component" value="Unassembled WGS sequence"/>
</dbReference>
<comment type="caution">
    <text evidence="3">The sequence shown here is derived from an EMBL/GenBank/DDBJ whole genome shotgun (WGS) entry which is preliminary data.</text>
</comment>
<keyword evidence="1" id="KW-0175">Coiled coil</keyword>
<feature type="transmembrane region" description="Helical" evidence="2">
    <location>
        <begin position="150"/>
        <end position="169"/>
    </location>
</feature>
<gene>
    <name evidence="3" type="ORF">FIESC28_00080</name>
</gene>
<keyword evidence="4" id="KW-1185">Reference proteome</keyword>
<keyword evidence="2" id="KW-1133">Transmembrane helix</keyword>
<feature type="transmembrane region" description="Helical" evidence="2">
    <location>
        <begin position="83"/>
        <end position="106"/>
    </location>
</feature>
<dbReference type="EMBL" id="QKXC01000002">
    <property type="protein sequence ID" value="RBR27136.1"/>
    <property type="molecule type" value="Genomic_DNA"/>
</dbReference>